<feature type="transmembrane region" description="Helical" evidence="10">
    <location>
        <begin position="228"/>
        <end position="245"/>
    </location>
</feature>
<sequence length="343" mass="36600">MGSPFVQREQNSVRRTMIEVMIALIPGTLAHAWFFGPGILVSLLVCGFFALFFEGFALLMRGGAFGTMISDGSALVTAWLFALSVPPLAPWWLYAVGILFAILVAKHLYGGLGQNPFNPAMVGYAVLIVSFPNYMTQWPGPAHLVNHLPSLSEAFDLVFAGQGSVSVDAYTMASPLDTVKTLLRAGVAKRDILGNPVFGRLSGTGLEWVALMYLVGGLYLMARRLITWHVPVAFLAAVIVTSAVLQKIDPGHNMGPVFHLFTASAMLGAFFIATDPVSGCGTPRGKLIFAGLAGFLAIVIRSYGGYPDGVAFAVLIMNVAAPFIDAYTQPRVYGHAKGGKVGR</sequence>
<evidence type="ECO:0000256" key="9">
    <source>
        <dbReference type="ARBA" id="ARBA00023136"/>
    </source>
</evidence>
<dbReference type="GO" id="GO:0055085">
    <property type="term" value="P:transmembrane transport"/>
    <property type="evidence" value="ECO:0007669"/>
    <property type="project" value="InterPro"/>
</dbReference>
<keyword evidence="7 10" id="KW-0249">Electron transport</keyword>
<proteinExistence type="inferred from homology"/>
<feature type="transmembrane region" description="Helical" evidence="10">
    <location>
        <begin position="257"/>
        <end position="275"/>
    </location>
</feature>
<evidence type="ECO:0000256" key="7">
    <source>
        <dbReference type="ARBA" id="ARBA00022982"/>
    </source>
</evidence>
<keyword evidence="12" id="KW-1185">Reference proteome</keyword>
<comment type="cofactor">
    <cofactor evidence="10">
        <name>FMN</name>
        <dbReference type="ChEBI" id="CHEBI:58210"/>
    </cofactor>
</comment>
<keyword evidence="10" id="KW-1003">Cell membrane</keyword>
<dbReference type="PANTHER" id="PTHR30578:SF0">
    <property type="entry name" value="ION-TRANSLOCATING OXIDOREDUCTASE COMPLEX SUBUNIT D"/>
    <property type="match status" value="1"/>
</dbReference>
<keyword evidence="5 10" id="KW-0812">Transmembrane</keyword>
<feature type="transmembrane region" description="Helical" evidence="10">
    <location>
        <begin position="20"/>
        <end position="53"/>
    </location>
</feature>
<organism evidence="11 12">
    <name type="scientific">Parasulfuritortus cantonensis</name>
    <dbReference type="NCBI Taxonomy" id="2528202"/>
    <lineage>
        <taxon>Bacteria</taxon>
        <taxon>Pseudomonadati</taxon>
        <taxon>Pseudomonadota</taxon>
        <taxon>Betaproteobacteria</taxon>
        <taxon>Nitrosomonadales</taxon>
        <taxon>Thiobacillaceae</taxon>
        <taxon>Parasulfuritortus</taxon>
    </lineage>
</organism>
<comment type="subunit">
    <text evidence="10">The complex is composed of six subunits: RnfA, RnfB, RnfC, RnfD, RnfE and RnfG.</text>
</comment>
<dbReference type="PANTHER" id="PTHR30578">
    <property type="entry name" value="ELECTRON TRANSPORT COMPLEX PROTEIN RNFD"/>
    <property type="match status" value="1"/>
</dbReference>
<comment type="function">
    <text evidence="10">Part of a membrane-bound complex that couples electron transfer with translocation of ions across the membrane.</text>
</comment>
<dbReference type="EMBL" id="SJZB01000013">
    <property type="protein sequence ID" value="TCJ18052.1"/>
    <property type="molecule type" value="Genomic_DNA"/>
</dbReference>
<evidence type="ECO:0000256" key="3">
    <source>
        <dbReference type="ARBA" id="ARBA00022630"/>
    </source>
</evidence>
<dbReference type="GO" id="GO:0005886">
    <property type="term" value="C:plasma membrane"/>
    <property type="evidence" value="ECO:0007669"/>
    <property type="project" value="UniProtKB-SubCell"/>
</dbReference>
<dbReference type="OrthoDB" id="9776359at2"/>
<dbReference type="HAMAP" id="MF_00462">
    <property type="entry name" value="RsxD_RnfD"/>
    <property type="match status" value="1"/>
</dbReference>
<evidence type="ECO:0000256" key="4">
    <source>
        <dbReference type="ARBA" id="ARBA00022643"/>
    </source>
</evidence>
<keyword evidence="9 10" id="KW-0472">Membrane</keyword>
<comment type="caution">
    <text evidence="11">The sequence shown here is derived from an EMBL/GenBank/DDBJ whole genome shotgun (WGS) entry which is preliminary data.</text>
</comment>
<evidence type="ECO:0000256" key="6">
    <source>
        <dbReference type="ARBA" id="ARBA00022967"/>
    </source>
</evidence>
<evidence type="ECO:0000256" key="10">
    <source>
        <dbReference type="HAMAP-Rule" id="MF_00462"/>
    </source>
</evidence>
<feature type="transmembrane region" description="Helical" evidence="10">
    <location>
        <begin position="310"/>
        <end position="328"/>
    </location>
</feature>
<accession>A0A4V2NWN6</accession>
<evidence type="ECO:0000256" key="8">
    <source>
        <dbReference type="ARBA" id="ARBA00022989"/>
    </source>
</evidence>
<reference evidence="11 12" key="1">
    <citation type="submission" date="2019-03" db="EMBL/GenBank/DDBJ databases">
        <title>Genome sequence of Thiobacillaceae bacterium LSR1, a sulfur-oxidizing bacterium isolated from freshwater sediment.</title>
        <authorList>
            <person name="Li S."/>
        </authorList>
    </citation>
    <scope>NUCLEOTIDE SEQUENCE [LARGE SCALE GENOMIC DNA]</scope>
    <source>
        <strain evidence="11 12">LSR1</strain>
    </source>
</reference>
<evidence type="ECO:0000256" key="2">
    <source>
        <dbReference type="ARBA" id="ARBA00022553"/>
    </source>
</evidence>
<dbReference type="EC" id="7.-.-.-" evidence="10"/>
<dbReference type="InterPro" id="IPR011303">
    <property type="entry name" value="RnfD_bac"/>
</dbReference>
<dbReference type="Proteomes" id="UP000295443">
    <property type="component" value="Unassembled WGS sequence"/>
</dbReference>
<dbReference type="InterPro" id="IPR004338">
    <property type="entry name" value="NqrB/RnfD"/>
</dbReference>
<feature type="transmembrane region" description="Helical" evidence="10">
    <location>
        <begin position="65"/>
        <end position="85"/>
    </location>
</feature>
<feature type="transmembrane region" description="Helical" evidence="10">
    <location>
        <begin position="205"/>
        <end position="221"/>
    </location>
</feature>
<dbReference type="NCBIfam" id="TIGR01946">
    <property type="entry name" value="rnfD"/>
    <property type="match status" value="1"/>
</dbReference>
<evidence type="ECO:0000313" key="11">
    <source>
        <dbReference type="EMBL" id="TCJ18052.1"/>
    </source>
</evidence>
<feature type="transmembrane region" description="Helical" evidence="10">
    <location>
        <begin position="287"/>
        <end position="304"/>
    </location>
</feature>
<keyword evidence="1 10" id="KW-0813">Transport</keyword>
<gene>
    <name evidence="10" type="primary">rnfD</name>
    <name evidence="11" type="ORF">EZJ19_03730</name>
</gene>
<protein>
    <recommendedName>
        <fullName evidence="10">Ion-translocating oxidoreductase complex subunit D</fullName>
        <ecNumber evidence="10">7.-.-.-</ecNumber>
    </recommendedName>
    <alternativeName>
        <fullName evidence="10">Rnf electron transport complex subunit D</fullName>
    </alternativeName>
</protein>
<feature type="transmembrane region" description="Helical" evidence="10">
    <location>
        <begin position="116"/>
        <end position="135"/>
    </location>
</feature>
<comment type="subcellular location">
    <subcellularLocation>
        <location evidence="10">Cell inner membrane</location>
        <topology evidence="10">Multi-pass membrane protein</topology>
    </subcellularLocation>
</comment>
<keyword evidence="10" id="KW-0997">Cell inner membrane</keyword>
<evidence type="ECO:0000256" key="1">
    <source>
        <dbReference type="ARBA" id="ARBA00022448"/>
    </source>
</evidence>
<keyword evidence="2 10" id="KW-0597">Phosphoprotein</keyword>
<name>A0A4V2NWN6_9PROT</name>
<keyword evidence="8 10" id="KW-1133">Transmembrane helix</keyword>
<comment type="caution">
    <text evidence="10">Lacks conserved residue(s) required for the propagation of feature annotation.</text>
</comment>
<keyword evidence="4 10" id="KW-0288">FMN</keyword>
<comment type="similarity">
    <text evidence="10">Belongs to the NqrB/RnfD family.</text>
</comment>
<keyword evidence="6 10" id="KW-1278">Translocase</keyword>
<evidence type="ECO:0000313" key="12">
    <source>
        <dbReference type="Proteomes" id="UP000295443"/>
    </source>
</evidence>
<keyword evidence="3 10" id="KW-0285">Flavoprotein</keyword>
<evidence type="ECO:0000256" key="5">
    <source>
        <dbReference type="ARBA" id="ARBA00022692"/>
    </source>
</evidence>
<dbReference type="GO" id="GO:0022900">
    <property type="term" value="P:electron transport chain"/>
    <property type="evidence" value="ECO:0007669"/>
    <property type="project" value="UniProtKB-UniRule"/>
</dbReference>
<dbReference type="AlphaFoldDB" id="A0A4V2NWN6"/>
<dbReference type="Pfam" id="PF03116">
    <property type="entry name" value="NQR2_RnfD_RnfE"/>
    <property type="match status" value="1"/>
</dbReference>
<feature type="transmembrane region" description="Helical" evidence="10">
    <location>
        <begin position="91"/>
        <end position="109"/>
    </location>
</feature>